<evidence type="ECO:0000259" key="5">
    <source>
        <dbReference type="PROSITE" id="PS50977"/>
    </source>
</evidence>
<dbReference type="SUPFAM" id="SSF46689">
    <property type="entry name" value="Homeodomain-like"/>
    <property type="match status" value="1"/>
</dbReference>
<dbReference type="InterPro" id="IPR023772">
    <property type="entry name" value="DNA-bd_HTH_TetR-type_CS"/>
</dbReference>
<dbReference type="PROSITE" id="PS50977">
    <property type="entry name" value="HTH_TETR_2"/>
    <property type="match status" value="1"/>
</dbReference>
<evidence type="ECO:0000256" key="4">
    <source>
        <dbReference type="PROSITE-ProRule" id="PRU00335"/>
    </source>
</evidence>
<evidence type="ECO:0000313" key="6">
    <source>
        <dbReference type="EMBL" id="KYG34438.1"/>
    </source>
</evidence>
<dbReference type="STRING" id="519424.AZF04_14740"/>
<reference evidence="6" key="1">
    <citation type="submission" date="2016-02" db="EMBL/GenBank/DDBJ databases">
        <title>Genome sequence of Bacillus trypoxylicola KCTC 13244(T).</title>
        <authorList>
            <person name="Jeong H."/>
            <person name="Park S.-H."/>
            <person name="Choi S.-K."/>
        </authorList>
    </citation>
    <scope>NUCLEOTIDE SEQUENCE [LARGE SCALE GENOMIC DNA]</scope>
    <source>
        <strain evidence="6">KCTC 13244</strain>
    </source>
</reference>
<dbReference type="PANTHER" id="PTHR47506">
    <property type="entry name" value="TRANSCRIPTIONAL REGULATORY PROTEIN"/>
    <property type="match status" value="1"/>
</dbReference>
<accession>A0A162F3W4</accession>
<sequence length="191" mass="22521">MPKGFTEEQKKTISNQLKNECKLSWQRFGYKKTSIDDLCKHVGISKGAFYIFFPTKESLFYQTFRDIQDYLYEVVEKKLVEMPNKYGVAAALKEIFRVYHESPFIYDHKNPDFLAFFNKLEEEQRIDLSKKTYISTKYMLNKPFLSLKIEEDLAISILSAMLNTITENSTLSNPIDVFDFMVDHLINEIFD</sequence>
<comment type="caution">
    <text evidence="6">The sequence shown here is derived from an EMBL/GenBank/DDBJ whole genome shotgun (WGS) entry which is preliminary data.</text>
</comment>
<keyword evidence="2 4" id="KW-0238">DNA-binding</keyword>
<dbReference type="Pfam" id="PF00440">
    <property type="entry name" value="TetR_N"/>
    <property type="match status" value="1"/>
</dbReference>
<evidence type="ECO:0000256" key="2">
    <source>
        <dbReference type="ARBA" id="ARBA00023125"/>
    </source>
</evidence>
<keyword evidence="3" id="KW-0804">Transcription</keyword>
<keyword evidence="1" id="KW-0805">Transcription regulation</keyword>
<dbReference type="Proteomes" id="UP000075806">
    <property type="component" value="Unassembled WGS sequence"/>
</dbReference>
<proteinExistence type="predicted"/>
<dbReference type="PANTHER" id="PTHR47506:SF3">
    <property type="entry name" value="HTH-TYPE TRANSCRIPTIONAL REGULATOR LMRA"/>
    <property type="match status" value="1"/>
</dbReference>
<dbReference type="InterPro" id="IPR009057">
    <property type="entry name" value="Homeodomain-like_sf"/>
</dbReference>
<keyword evidence="7" id="KW-1185">Reference proteome</keyword>
<dbReference type="PROSITE" id="PS01081">
    <property type="entry name" value="HTH_TETR_1"/>
    <property type="match status" value="1"/>
</dbReference>
<dbReference type="GO" id="GO:0003677">
    <property type="term" value="F:DNA binding"/>
    <property type="evidence" value="ECO:0007669"/>
    <property type="project" value="UniProtKB-UniRule"/>
</dbReference>
<dbReference type="InterPro" id="IPR001647">
    <property type="entry name" value="HTH_TetR"/>
</dbReference>
<dbReference type="EMBL" id="LTAO01000002">
    <property type="protein sequence ID" value="KYG34438.1"/>
    <property type="molecule type" value="Genomic_DNA"/>
</dbReference>
<name>A0A162F3W4_9BACI</name>
<feature type="domain" description="HTH tetR-type" evidence="5">
    <location>
        <begin position="11"/>
        <end position="71"/>
    </location>
</feature>
<dbReference type="RefSeq" id="WP_061947593.1">
    <property type="nucleotide sequence ID" value="NZ_LTAO01000002.1"/>
</dbReference>
<evidence type="ECO:0000313" key="7">
    <source>
        <dbReference type="Proteomes" id="UP000075806"/>
    </source>
</evidence>
<gene>
    <name evidence="6" type="ORF">AZF04_14740</name>
</gene>
<feature type="DNA-binding region" description="H-T-H motif" evidence="4">
    <location>
        <begin position="34"/>
        <end position="53"/>
    </location>
</feature>
<dbReference type="Gene3D" id="1.10.357.10">
    <property type="entry name" value="Tetracycline Repressor, domain 2"/>
    <property type="match status" value="1"/>
</dbReference>
<dbReference type="OrthoDB" id="9812993at2"/>
<dbReference type="AlphaFoldDB" id="A0A162F3W4"/>
<protein>
    <submittedName>
        <fullName evidence="6">TetR family transcriptional regulator</fullName>
    </submittedName>
</protein>
<evidence type="ECO:0000256" key="3">
    <source>
        <dbReference type="ARBA" id="ARBA00023163"/>
    </source>
</evidence>
<organism evidence="6 7">
    <name type="scientific">Alkalihalobacillus trypoxylicola</name>
    <dbReference type="NCBI Taxonomy" id="519424"/>
    <lineage>
        <taxon>Bacteria</taxon>
        <taxon>Bacillati</taxon>
        <taxon>Bacillota</taxon>
        <taxon>Bacilli</taxon>
        <taxon>Bacillales</taxon>
        <taxon>Bacillaceae</taxon>
        <taxon>Alkalihalobacillus</taxon>
    </lineage>
</organism>
<evidence type="ECO:0000256" key="1">
    <source>
        <dbReference type="ARBA" id="ARBA00023015"/>
    </source>
</evidence>